<keyword evidence="2" id="KW-1185">Reference proteome</keyword>
<protein>
    <submittedName>
        <fullName evidence="1">Uncharacterized protein</fullName>
    </submittedName>
</protein>
<proteinExistence type="predicted"/>
<accession>B8ARZ1</accession>
<sequence length="304" mass="32622">MAPNPASLVGGRVVRAGRKSAAVAGDRVTVNGASAATDPSTPVVDLALRGADLAGDCPLRRQLVEAGDATAVAGRRRWPTPEERGGSPRPQRMTEACLELVRRRRHGLAWLRLGGAASNDGARCVTSKEVRPTAVEAATVAALRYCARGRRRRRSRERGVGSARTKVIVALAPAGARHDRWWLTNSSAAVAPILPSCIIDARPPDGGGARDATGGMRPEGGDRRRQIWLPTARARCGEFGGCTASLGGLRWGCTLAASPLLDRGRWRISWFVGGDVRMWSWQDDGLCWREARMGLVLMALRGWP</sequence>
<dbReference type="AlphaFoldDB" id="B8ARZ1"/>
<dbReference type="EMBL" id="CM000129">
    <property type="protein sequence ID" value="EEC76963.1"/>
    <property type="molecule type" value="Genomic_DNA"/>
</dbReference>
<name>B8ARZ1_ORYSI</name>
<dbReference type="HOGENOM" id="CLU_916408_0_0_1"/>
<evidence type="ECO:0000313" key="1">
    <source>
        <dbReference type="EMBL" id="EEC76963.1"/>
    </source>
</evidence>
<evidence type="ECO:0000313" key="2">
    <source>
        <dbReference type="Proteomes" id="UP000007015"/>
    </source>
</evidence>
<dbReference type="Proteomes" id="UP000007015">
    <property type="component" value="Chromosome 4"/>
</dbReference>
<reference evidence="1 2" key="1">
    <citation type="journal article" date="2005" name="PLoS Biol.">
        <title>The genomes of Oryza sativa: a history of duplications.</title>
        <authorList>
            <person name="Yu J."/>
            <person name="Wang J."/>
            <person name="Lin W."/>
            <person name="Li S."/>
            <person name="Li H."/>
            <person name="Zhou J."/>
            <person name="Ni P."/>
            <person name="Dong W."/>
            <person name="Hu S."/>
            <person name="Zeng C."/>
            <person name="Zhang J."/>
            <person name="Zhang Y."/>
            <person name="Li R."/>
            <person name="Xu Z."/>
            <person name="Li S."/>
            <person name="Li X."/>
            <person name="Zheng H."/>
            <person name="Cong L."/>
            <person name="Lin L."/>
            <person name="Yin J."/>
            <person name="Geng J."/>
            <person name="Li G."/>
            <person name="Shi J."/>
            <person name="Liu J."/>
            <person name="Lv H."/>
            <person name="Li J."/>
            <person name="Wang J."/>
            <person name="Deng Y."/>
            <person name="Ran L."/>
            <person name="Shi X."/>
            <person name="Wang X."/>
            <person name="Wu Q."/>
            <person name="Li C."/>
            <person name="Ren X."/>
            <person name="Wang J."/>
            <person name="Wang X."/>
            <person name="Li D."/>
            <person name="Liu D."/>
            <person name="Zhang X."/>
            <person name="Ji Z."/>
            <person name="Zhao W."/>
            <person name="Sun Y."/>
            <person name="Zhang Z."/>
            <person name="Bao J."/>
            <person name="Han Y."/>
            <person name="Dong L."/>
            <person name="Ji J."/>
            <person name="Chen P."/>
            <person name="Wu S."/>
            <person name="Liu J."/>
            <person name="Xiao Y."/>
            <person name="Bu D."/>
            <person name="Tan J."/>
            <person name="Yang L."/>
            <person name="Ye C."/>
            <person name="Zhang J."/>
            <person name="Xu J."/>
            <person name="Zhou Y."/>
            <person name="Yu Y."/>
            <person name="Zhang B."/>
            <person name="Zhuang S."/>
            <person name="Wei H."/>
            <person name="Liu B."/>
            <person name="Lei M."/>
            <person name="Yu H."/>
            <person name="Li Y."/>
            <person name="Xu H."/>
            <person name="Wei S."/>
            <person name="He X."/>
            <person name="Fang L."/>
            <person name="Zhang Z."/>
            <person name="Zhang Y."/>
            <person name="Huang X."/>
            <person name="Su Z."/>
            <person name="Tong W."/>
            <person name="Li J."/>
            <person name="Tong Z."/>
            <person name="Li S."/>
            <person name="Ye J."/>
            <person name="Wang L."/>
            <person name="Fang L."/>
            <person name="Lei T."/>
            <person name="Chen C."/>
            <person name="Chen H."/>
            <person name="Xu Z."/>
            <person name="Li H."/>
            <person name="Huang H."/>
            <person name="Zhang F."/>
            <person name="Xu H."/>
            <person name="Li N."/>
            <person name="Zhao C."/>
            <person name="Li S."/>
            <person name="Dong L."/>
            <person name="Huang Y."/>
            <person name="Li L."/>
            <person name="Xi Y."/>
            <person name="Qi Q."/>
            <person name="Li W."/>
            <person name="Zhang B."/>
            <person name="Hu W."/>
            <person name="Zhang Y."/>
            <person name="Tian X."/>
            <person name="Jiao Y."/>
            <person name="Liang X."/>
            <person name="Jin J."/>
            <person name="Gao L."/>
            <person name="Zheng W."/>
            <person name="Hao B."/>
            <person name="Liu S."/>
            <person name="Wang W."/>
            <person name="Yuan L."/>
            <person name="Cao M."/>
            <person name="McDermott J."/>
            <person name="Samudrala R."/>
            <person name="Wang J."/>
            <person name="Wong G.K."/>
            <person name="Yang H."/>
        </authorList>
    </citation>
    <scope>NUCLEOTIDE SEQUENCE [LARGE SCALE GENOMIC DNA]</scope>
    <source>
        <strain evidence="2">cv. 93-11</strain>
    </source>
</reference>
<gene>
    <name evidence="1" type="ORF">OsI_15251</name>
</gene>
<organism evidence="1 2">
    <name type="scientific">Oryza sativa subsp. indica</name>
    <name type="common">Rice</name>
    <dbReference type="NCBI Taxonomy" id="39946"/>
    <lineage>
        <taxon>Eukaryota</taxon>
        <taxon>Viridiplantae</taxon>
        <taxon>Streptophyta</taxon>
        <taxon>Embryophyta</taxon>
        <taxon>Tracheophyta</taxon>
        <taxon>Spermatophyta</taxon>
        <taxon>Magnoliopsida</taxon>
        <taxon>Liliopsida</taxon>
        <taxon>Poales</taxon>
        <taxon>Poaceae</taxon>
        <taxon>BOP clade</taxon>
        <taxon>Oryzoideae</taxon>
        <taxon>Oryzeae</taxon>
        <taxon>Oryzinae</taxon>
        <taxon>Oryza</taxon>
        <taxon>Oryza sativa</taxon>
    </lineage>
</organism>
<dbReference type="Gramene" id="BGIOSGA016085-TA">
    <property type="protein sequence ID" value="BGIOSGA016085-PA"/>
    <property type="gene ID" value="BGIOSGA016085"/>
</dbReference>